<dbReference type="RefSeq" id="WP_111178023.1">
    <property type="nucleotide sequence ID" value="NZ_POUD01000024.1"/>
</dbReference>
<name>A0A2W2EDP9_9ACTN</name>
<dbReference type="OrthoDB" id="3483772at2"/>
<evidence type="ECO:0000313" key="1">
    <source>
        <dbReference type="EMBL" id="PZG20633.1"/>
    </source>
</evidence>
<organism evidence="1 2">
    <name type="scientific">Nonomuraea aridisoli</name>
    <dbReference type="NCBI Taxonomy" id="2070368"/>
    <lineage>
        <taxon>Bacteria</taxon>
        <taxon>Bacillati</taxon>
        <taxon>Actinomycetota</taxon>
        <taxon>Actinomycetes</taxon>
        <taxon>Streptosporangiales</taxon>
        <taxon>Streptosporangiaceae</taxon>
        <taxon>Nonomuraea</taxon>
    </lineage>
</organism>
<comment type="caution">
    <text evidence="1">The sequence shown here is derived from an EMBL/GenBank/DDBJ whole genome shotgun (WGS) entry which is preliminary data.</text>
</comment>
<evidence type="ECO:0000313" key="2">
    <source>
        <dbReference type="Proteomes" id="UP000249304"/>
    </source>
</evidence>
<reference evidence="1 2" key="1">
    <citation type="submission" date="2018-01" db="EMBL/GenBank/DDBJ databases">
        <title>Draft genome sequence of Nonomuraea sp. KC333.</title>
        <authorList>
            <person name="Sahin N."/>
            <person name="Saygin H."/>
            <person name="Ay H."/>
        </authorList>
    </citation>
    <scope>NUCLEOTIDE SEQUENCE [LARGE SCALE GENOMIC DNA]</scope>
    <source>
        <strain evidence="1 2">KC333</strain>
    </source>
</reference>
<dbReference type="AlphaFoldDB" id="A0A2W2EDP9"/>
<protein>
    <submittedName>
        <fullName evidence="1">Uncharacterized protein</fullName>
    </submittedName>
</protein>
<proteinExistence type="predicted"/>
<dbReference type="Proteomes" id="UP000249304">
    <property type="component" value="Unassembled WGS sequence"/>
</dbReference>
<keyword evidence="2" id="KW-1185">Reference proteome</keyword>
<sequence length="127" mass="13975">MNARPACTHGLADPRMCPDCRRAARHSEPAAPVQKARGELVALGVAVRPDWNRAEIQAALVDADVIGLTWQQQLVGLARLMVDGHARPAELIPPHQRRTKPVDPDEVRAVYARGVEQARLLAERDKP</sequence>
<gene>
    <name evidence="1" type="ORF">C1J01_09020</name>
</gene>
<accession>A0A2W2EDP9</accession>
<dbReference type="EMBL" id="POUD01000024">
    <property type="protein sequence ID" value="PZG20633.1"/>
    <property type="molecule type" value="Genomic_DNA"/>
</dbReference>